<name>A0ACA9PJ57_9GLOM</name>
<reference evidence="1" key="1">
    <citation type="submission" date="2021-06" db="EMBL/GenBank/DDBJ databases">
        <authorList>
            <person name="Kallberg Y."/>
            <person name="Tangrot J."/>
            <person name="Rosling A."/>
        </authorList>
    </citation>
    <scope>NUCLEOTIDE SEQUENCE</scope>
    <source>
        <strain evidence="1">IL203A</strain>
    </source>
</reference>
<keyword evidence="2" id="KW-1185">Reference proteome</keyword>
<organism evidence="1 2">
    <name type="scientific">Dentiscutata heterogama</name>
    <dbReference type="NCBI Taxonomy" id="1316150"/>
    <lineage>
        <taxon>Eukaryota</taxon>
        <taxon>Fungi</taxon>
        <taxon>Fungi incertae sedis</taxon>
        <taxon>Mucoromycota</taxon>
        <taxon>Glomeromycotina</taxon>
        <taxon>Glomeromycetes</taxon>
        <taxon>Diversisporales</taxon>
        <taxon>Gigasporaceae</taxon>
        <taxon>Dentiscutata</taxon>
    </lineage>
</organism>
<evidence type="ECO:0000313" key="1">
    <source>
        <dbReference type="EMBL" id="CAG8713087.1"/>
    </source>
</evidence>
<proteinExistence type="predicted"/>
<protein>
    <submittedName>
        <fullName evidence="1">1154_t:CDS:1</fullName>
    </submittedName>
</protein>
<gene>
    <name evidence="1" type="ORF">DHETER_LOCUS12373</name>
</gene>
<comment type="caution">
    <text evidence="1">The sequence shown here is derived from an EMBL/GenBank/DDBJ whole genome shotgun (WGS) entry which is preliminary data.</text>
</comment>
<evidence type="ECO:0000313" key="2">
    <source>
        <dbReference type="Proteomes" id="UP000789702"/>
    </source>
</evidence>
<dbReference type="EMBL" id="CAJVPU010030175">
    <property type="protein sequence ID" value="CAG8713087.1"/>
    <property type="molecule type" value="Genomic_DNA"/>
</dbReference>
<sequence length="67" mass="7199">KSNIEQVSIDNSNLSISIEFSTSPNEIFSLEIVAGMICSEEALELSGSLFFSPPLFIYESVLLGPSG</sequence>
<dbReference type="Proteomes" id="UP000789702">
    <property type="component" value="Unassembled WGS sequence"/>
</dbReference>
<accession>A0ACA9PJ57</accession>
<feature type="non-terminal residue" evidence="1">
    <location>
        <position position="1"/>
    </location>
</feature>